<dbReference type="AlphaFoldDB" id="A0A9K3JAI3"/>
<comment type="caution">
    <text evidence="2">The sequence shown here is derived from an EMBL/GenBank/DDBJ whole genome shotgun (WGS) entry which is preliminary data.</text>
</comment>
<accession>A0A9K3JAI3</accession>
<gene>
    <name evidence="2" type="ORF">HanXRQr2_Chr04g0179441</name>
</gene>
<reference evidence="2" key="2">
    <citation type="submission" date="2020-06" db="EMBL/GenBank/DDBJ databases">
        <title>Helianthus annuus Genome sequencing and assembly Release 2.</title>
        <authorList>
            <person name="Gouzy J."/>
            <person name="Langlade N."/>
            <person name="Munos S."/>
        </authorList>
    </citation>
    <scope>NUCLEOTIDE SEQUENCE</scope>
    <source>
        <tissue evidence="2">Leaves</tissue>
    </source>
</reference>
<organism evidence="2 3">
    <name type="scientific">Helianthus annuus</name>
    <name type="common">Common sunflower</name>
    <dbReference type="NCBI Taxonomy" id="4232"/>
    <lineage>
        <taxon>Eukaryota</taxon>
        <taxon>Viridiplantae</taxon>
        <taxon>Streptophyta</taxon>
        <taxon>Embryophyta</taxon>
        <taxon>Tracheophyta</taxon>
        <taxon>Spermatophyta</taxon>
        <taxon>Magnoliopsida</taxon>
        <taxon>eudicotyledons</taxon>
        <taxon>Gunneridae</taxon>
        <taxon>Pentapetalae</taxon>
        <taxon>asterids</taxon>
        <taxon>campanulids</taxon>
        <taxon>Asterales</taxon>
        <taxon>Asteraceae</taxon>
        <taxon>Asteroideae</taxon>
        <taxon>Heliantheae alliance</taxon>
        <taxon>Heliantheae</taxon>
        <taxon>Helianthus</taxon>
    </lineage>
</organism>
<name>A0A9K3JAI3_HELAN</name>
<evidence type="ECO:0000313" key="3">
    <source>
        <dbReference type="Proteomes" id="UP000215914"/>
    </source>
</evidence>
<reference evidence="2" key="1">
    <citation type="journal article" date="2017" name="Nature">
        <title>The sunflower genome provides insights into oil metabolism, flowering and Asterid evolution.</title>
        <authorList>
            <person name="Badouin H."/>
            <person name="Gouzy J."/>
            <person name="Grassa C.J."/>
            <person name="Murat F."/>
            <person name="Staton S.E."/>
            <person name="Cottret L."/>
            <person name="Lelandais-Briere C."/>
            <person name="Owens G.L."/>
            <person name="Carrere S."/>
            <person name="Mayjonade B."/>
            <person name="Legrand L."/>
            <person name="Gill N."/>
            <person name="Kane N.C."/>
            <person name="Bowers J.E."/>
            <person name="Hubner S."/>
            <person name="Bellec A."/>
            <person name="Berard A."/>
            <person name="Berges H."/>
            <person name="Blanchet N."/>
            <person name="Boniface M.C."/>
            <person name="Brunel D."/>
            <person name="Catrice O."/>
            <person name="Chaidir N."/>
            <person name="Claudel C."/>
            <person name="Donnadieu C."/>
            <person name="Faraut T."/>
            <person name="Fievet G."/>
            <person name="Helmstetter N."/>
            <person name="King M."/>
            <person name="Knapp S.J."/>
            <person name="Lai Z."/>
            <person name="Le Paslier M.C."/>
            <person name="Lippi Y."/>
            <person name="Lorenzon L."/>
            <person name="Mandel J.R."/>
            <person name="Marage G."/>
            <person name="Marchand G."/>
            <person name="Marquand E."/>
            <person name="Bret-Mestries E."/>
            <person name="Morien E."/>
            <person name="Nambeesan S."/>
            <person name="Nguyen T."/>
            <person name="Pegot-Espagnet P."/>
            <person name="Pouilly N."/>
            <person name="Raftis F."/>
            <person name="Sallet E."/>
            <person name="Schiex T."/>
            <person name="Thomas J."/>
            <person name="Vandecasteele C."/>
            <person name="Vares D."/>
            <person name="Vear F."/>
            <person name="Vautrin S."/>
            <person name="Crespi M."/>
            <person name="Mangin B."/>
            <person name="Burke J.M."/>
            <person name="Salse J."/>
            <person name="Munos S."/>
            <person name="Vincourt P."/>
            <person name="Rieseberg L.H."/>
            <person name="Langlade N.B."/>
        </authorList>
    </citation>
    <scope>NUCLEOTIDE SEQUENCE</scope>
    <source>
        <tissue evidence="2">Leaves</tissue>
    </source>
</reference>
<evidence type="ECO:0000313" key="2">
    <source>
        <dbReference type="EMBL" id="KAF5811263.1"/>
    </source>
</evidence>
<keyword evidence="3" id="KW-1185">Reference proteome</keyword>
<dbReference type="Proteomes" id="UP000215914">
    <property type="component" value="Unassembled WGS sequence"/>
</dbReference>
<feature type="compositionally biased region" description="Low complexity" evidence="1">
    <location>
        <begin position="32"/>
        <end position="41"/>
    </location>
</feature>
<proteinExistence type="predicted"/>
<dbReference type="Gramene" id="mRNA:HanXRQr2_Chr04g0179441">
    <property type="protein sequence ID" value="mRNA:HanXRQr2_Chr04g0179441"/>
    <property type="gene ID" value="HanXRQr2_Chr04g0179441"/>
</dbReference>
<sequence length="60" mass="6888">MSRLSLNHLTDAFEYSKHLMTKVPAGNVYLRSSNSSSENESQVPSFLGFEHKPTKQLFHY</sequence>
<feature type="region of interest" description="Disordered" evidence="1">
    <location>
        <begin position="32"/>
        <end position="60"/>
    </location>
</feature>
<evidence type="ECO:0000256" key="1">
    <source>
        <dbReference type="SAM" id="MobiDB-lite"/>
    </source>
</evidence>
<protein>
    <submittedName>
        <fullName evidence="2">Uncharacterized protein</fullName>
    </submittedName>
</protein>
<dbReference type="EMBL" id="MNCJ02000319">
    <property type="protein sequence ID" value="KAF5811263.1"/>
    <property type="molecule type" value="Genomic_DNA"/>
</dbReference>